<organism evidence="1 2">
    <name type="scientific">Mycena alexandri</name>
    <dbReference type="NCBI Taxonomy" id="1745969"/>
    <lineage>
        <taxon>Eukaryota</taxon>
        <taxon>Fungi</taxon>
        <taxon>Dikarya</taxon>
        <taxon>Basidiomycota</taxon>
        <taxon>Agaricomycotina</taxon>
        <taxon>Agaricomycetes</taxon>
        <taxon>Agaricomycetidae</taxon>
        <taxon>Agaricales</taxon>
        <taxon>Marasmiineae</taxon>
        <taxon>Mycenaceae</taxon>
        <taxon>Mycena</taxon>
    </lineage>
</organism>
<feature type="non-terminal residue" evidence="1">
    <location>
        <position position="217"/>
    </location>
</feature>
<reference evidence="1" key="1">
    <citation type="submission" date="2023-03" db="EMBL/GenBank/DDBJ databases">
        <title>Massive genome expansion in bonnet fungi (Mycena s.s.) driven by repeated elements and novel gene families across ecological guilds.</title>
        <authorList>
            <consortium name="Lawrence Berkeley National Laboratory"/>
            <person name="Harder C.B."/>
            <person name="Miyauchi S."/>
            <person name="Viragh M."/>
            <person name="Kuo A."/>
            <person name="Thoen E."/>
            <person name="Andreopoulos B."/>
            <person name="Lu D."/>
            <person name="Skrede I."/>
            <person name="Drula E."/>
            <person name="Henrissat B."/>
            <person name="Morin E."/>
            <person name="Kohler A."/>
            <person name="Barry K."/>
            <person name="LaButti K."/>
            <person name="Morin E."/>
            <person name="Salamov A."/>
            <person name="Lipzen A."/>
            <person name="Mereny Z."/>
            <person name="Hegedus B."/>
            <person name="Baldrian P."/>
            <person name="Stursova M."/>
            <person name="Weitz H."/>
            <person name="Taylor A."/>
            <person name="Grigoriev I.V."/>
            <person name="Nagy L.G."/>
            <person name="Martin F."/>
            <person name="Kauserud H."/>
        </authorList>
    </citation>
    <scope>NUCLEOTIDE SEQUENCE</scope>
    <source>
        <strain evidence="1">CBHHK200</strain>
    </source>
</reference>
<evidence type="ECO:0000313" key="1">
    <source>
        <dbReference type="EMBL" id="KAJ7043555.1"/>
    </source>
</evidence>
<keyword evidence="2" id="KW-1185">Reference proteome</keyword>
<accession>A0AAD6TED8</accession>
<name>A0AAD6TED8_9AGAR</name>
<dbReference type="Proteomes" id="UP001218188">
    <property type="component" value="Unassembled WGS sequence"/>
</dbReference>
<protein>
    <recommendedName>
        <fullName evidence="3">Carbohydrate-binding module family 19 domain-containing protein</fullName>
    </recommendedName>
</protein>
<dbReference type="AlphaFoldDB" id="A0AAD6TED8"/>
<gene>
    <name evidence="1" type="ORF">C8F04DRAFT_991783</name>
</gene>
<dbReference type="EMBL" id="JARJCM010000009">
    <property type="protein sequence ID" value="KAJ7043555.1"/>
    <property type="molecule type" value="Genomic_DNA"/>
</dbReference>
<evidence type="ECO:0008006" key="3">
    <source>
        <dbReference type="Google" id="ProtNLM"/>
    </source>
</evidence>
<proteinExistence type="predicted"/>
<comment type="caution">
    <text evidence="1">The sequence shown here is derived from an EMBL/GenBank/DDBJ whole genome shotgun (WGS) entry which is preliminary data.</text>
</comment>
<sequence>AAPSSTSSSSGFQLQNGLTAQKLNAGFQSLTANSSCTPGQEACVGNSFAQCESGAFVLTQCAAGTICAALPLVNKAGTSIGCDTSSDVAARIAATGATGGITGSDSSSSAASSSAPAPSSSASTLLAQNGLAAQKLNARFKTLTAGTACTSGAQACIGDSFAQCVKGTYVLSPCSGGNVCAAVPIVDGTVGTSVGCDAPADVEAKIAATGVTGGTGL</sequence>
<evidence type="ECO:0000313" key="2">
    <source>
        <dbReference type="Proteomes" id="UP001218188"/>
    </source>
</evidence>